<organism evidence="1">
    <name type="scientific">freshwater metagenome</name>
    <dbReference type="NCBI Taxonomy" id="449393"/>
    <lineage>
        <taxon>unclassified sequences</taxon>
        <taxon>metagenomes</taxon>
        <taxon>ecological metagenomes</taxon>
    </lineage>
</organism>
<accession>A0A6J6P250</accession>
<gene>
    <name evidence="1" type="ORF">UFOPK2399_00689</name>
</gene>
<proteinExistence type="predicted"/>
<name>A0A6J6P250_9ZZZZ</name>
<protein>
    <submittedName>
        <fullName evidence="1">Unannotated protein</fullName>
    </submittedName>
</protein>
<dbReference type="EMBL" id="CAEZXP010000001">
    <property type="protein sequence ID" value="CAB4690653.1"/>
    <property type="molecule type" value="Genomic_DNA"/>
</dbReference>
<evidence type="ECO:0000313" key="1">
    <source>
        <dbReference type="EMBL" id="CAB4690653.1"/>
    </source>
</evidence>
<dbReference type="AlphaFoldDB" id="A0A6J6P250"/>
<reference evidence="1" key="1">
    <citation type="submission" date="2020-05" db="EMBL/GenBank/DDBJ databases">
        <authorList>
            <person name="Chiriac C."/>
            <person name="Salcher M."/>
            <person name="Ghai R."/>
            <person name="Kavagutti S V."/>
        </authorList>
    </citation>
    <scope>NUCLEOTIDE SEQUENCE</scope>
</reference>
<sequence length="142" mass="14993">MNTRKAALSLAGVSALAAPAGSAWAAVHATSPSKTVTTTQKFSGSVEQASRWGDTQVVITVKKTVTTVGSKKTTAIKILKVDVPVYPQHTNRSIYINQQAIPYLTQEAVQAQSANIQLISGATDLSYAFAYSLQAAILNAKK</sequence>